<dbReference type="SMART" id="SM00072">
    <property type="entry name" value="GuKc"/>
    <property type="match status" value="1"/>
</dbReference>
<evidence type="ECO:0000256" key="1">
    <source>
        <dbReference type="ARBA" id="ARBA00003531"/>
    </source>
</evidence>
<dbReference type="InterPro" id="IPR017665">
    <property type="entry name" value="Guanylate_kinase"/>
</dbReference>
<dbReference type="Pfam" id="PF00625">
    <property type="entry name" value="Guanylate_kin"/>
    <property type="match status" value="1"/>
</dbReference>
<dbReference type="HAMAP" id="MF_00328">
    <property type="entry name" value="Guanylate_kinase"/>
    <property type="match status" value="1"/>
</dbReference>
<organism evidence="13 14">
    <name type="scientific">Lachnospira hominis</name>
    <name type="common">ex Liu et al. 2021</name>
    <dbReference type="NCBI Taxonomy" id="2763051"/>
    <lineage>
        <taxon>Bacteria</taxon>
        <taxon>Bacillati</taxon>
        <taxon>Bacillota</taxon>
        <taxon>Clostridia</taxon>
        <taxon>Lachnospirales</taxon>
        <taxon>Lachnospiraceae</taxon>
        <taxon>Lachnospira</taxon>
    </lineage>
</organism>
<comment type="caution">
    <text evidence="13">The sequence shown here is derived from an EMBL/GenBank/DDBJ whole genome shotgun (WGS) entry which is preliminary data.</text>
</comment>
<comment type="subcellular location">
    <subcellularLocation>
        <location evidence="11">Cytoplasm</location>
    </subcellularLocation>
</comment>
<keyword evidence="14" id="KW-1185">Reference proteome</keyword>
<dbReference type="SUPFAM" id="SSF52540">
    <property type="entry name" value="P-loop containing nucleoside triphosphate hydrolases"/>
    <property type="match status" value="1"/>
</dbReference>
<keyword evidence="6 11" id="KW-0547">Nucleotide-binding</keyword>
<keyword evidence="7 11" id="KW-0418">Kinase</keyword>
<dbReference type="EMBL" id="JACOPD010000005">
    <property type="protein sequence ID" value="MBC5680893.1"/>
    <property type="molecule type" value="Genomic_DNA"/>
</dbReference>
<comment type="catalytic activity">
    <reaction evidence="10 11">
        <text>GMP + ATP = GDP + ADP</text>
        <dbReference type="Rhea" id="RHEA:20780"/>
        <dbReference type="ChEBI" id="CHEBI:30616"/>
        <dbReference type="ChEBI" id="CHEBI:58115"/>
        <dbReference type="ChEBI" id="CHEBI:58189"/>
        <dbReference type="ChEBI" id="CHEBI:456216"/>
        <dbReference type="EC" id="2.7.4.8"/>
    </reaction>
</comment>
<dbReference type="RefSeq" id="WP_021866630.1">
    <property type="nucleotide sequence ID" value="NZ_JACOPD010000005.1"/>
</dbReference>
<evidence type="ECO:0000256" key="4">
    <source>
        <dbReference type="ARBA" id="ARBA00016296"/>
    </source>
</evidence>
<dbReference type="InterPro" id="IPR008145">
    <property type="entry name" value="GK/Ca_channel_bsu"/>
</dbReference>
<dbReference type="Gene3D" id="3.30.63.10">
    <property type="entry name" value="Guanylate Kinase phosphate binding domain"/>
    <property type="match status" value="1"/>
</dbReference>
<evidence type="ECO:0000256" key="10">
    <source>
        <dbReference type="ARBA" id="ARBA00048594"/>
    </source>
</evidence>
<dbReference type="PANTHER" id="PTHR23117">
    <property type="entry name" value="GUANYLATE KINASE-RELATED"/>
    <property type="match status" value="1"/>
</dbReference>
<keyword evidence="8 11" id="KW-0067">ATP-binding</keyword>
<dbReference type="CDD" id="cd00071">
    <property type="entry name" value="GMPK"/>
    <property type="match status" value="1"/>
</dbReference>
<evidence type="ECO:0000256" key="9">
    <source>
        <dbReference type="ARBA" id="ARBA00030128"/>
    </source>
</evidence>
<dbReference type="Gene3D" id="3.40.50.300">
    <property type="entry name" value="P-loop containing nucleotide triphosphate hydrolases"/>
    <property type="match status" value="1"/>
</dbReference>
<protein>
    <recommendedName>
        <fullName evidence="4 11">Guanylate kinase</fullName>
        <ecNumber evidence="3 11">2.7.4.8</ecNumber>
    </recommendedName>
    <alternativeName>
        <fullName evidence="9 11">GMP kinase</fullName>
    </alternativeName>
</protein>
<reference evidence="13 14" key="1">
    <citation type="submission" date="2020-08" db="EMBL/GenBank/DDBJ databases">
        <title>Genome public.</title>
        <authorList>
            <person name="Liu C."/>
            <person name="Sun Q."/>
        </authorList>
    </citation>
    <scope>NUCLEOTIDE SEQUENCE [LARGE SCALE GENOMIC DNA]</scope>
    <source>
        <strain evidence="13 14">NSJ-43</strain>
    </source>
</reference>
<evidence type="ECO:0000256" key="7">
    <source>
        <dbReference type="ARBA" id="ARBA00022777"/>
    </source>
</evidence>
<evidence type="ECO:0000256" key="3">
    <source>
        <dbReference type="ARBA" id="ARBA00012961"/>
    </source>
</evidence>
<evidence type="ECO:0000256" key="6">
    <source>
        <dbReference type="ARBA" id="ARBA00022741"/>
    </source>
</evidence>
<feature type="domain" description="Guanylate kinase-like" evidence="12">
    <location>
        <begin position="5"/>
        <end position="183"/>
    </location>
</feature>
<dbReference type="PROSITE" id="PS50052">
    <property type="entry name" value="GUANYLATE_KINASE_2"/>
    <property type="match status" value="1"/>
</dbReference>
<dbReference type="InterPro" id="IPR008144">
    <property type="entry name" value="Guanylate_kin-like_dom"/>
</dbReference>
<evidence type="ECO:0000256" key="2">
    <source>
        <dbReference type="ARBA" id="ARBA00005790"/>
    </source>
</evidence>
<evidence type="ECO:0000256" key="5">
    <source>
        <dbReference type="ARBA" id="ARBA00022679"/>
    </source>
</evidence>
<accession>A0ABR7G0B9</accession>
<dbReference type="InterPro" id="IPR027417">
    <property type="entry name" value="P-loop_NTPase"/>
</dbReference>
<proteinExistence type="inferred from homology"/>
<dbReference type="GO" id="GO:0004385">
    <property type="term" value="F:GMP kinase activity"/>
    <property type="evidence" value="ECO:0007669"/>
    <property type="project" value="UniProtKB-EC"/>
</dbReference>
<keyword evidence="5 11" id="KW-0808">Transferase</keyword>
<feature type="binding site" evidence="11">
    <location>
        <begin position="12"/>
        <end position="19"/>
    </location>
    <ligand>
        <name>ATP</name>
        <dbReference type="ChEBI" id="CHEBI:30616"/>
    </ligand>
</feature>
<dbReference type="EC" id="2.7.4.8" evidence="3 11"/>
<evidence type="ECO:0000313" key="13">
    <source>
        <dbReference type="EMBL" id="MBC5680893.1"/>
    </source>
</evidence>
<dbReference type="Proteomes" id="UP000628463">
    <property type="component" value="Unassembled WGS sequence"/>
</dbReference>
<sequence>MNNQGTLLVVSGFSGAGKGTVIKELLKEHDNYSLSISATTRKPREGEQDGREYFFKTKEEFEDMISRGRFLEHAQYVNNYYGTPRDYVEEQIKANRNVILEIESVGALNVKKIFPEAVLVFITPPDADELEKRLRGRGTEDEETIIARLRKAAKESEGVEKYDYIVINDTVKECAVCIDDITHRKEDVLAECSADNADNIKVINQIRQDLKKY</sequence>
<gene>
    <name evidence="11 13" type="primary">gmk</name>
    <name evidence="13" type="ORF">H8S01_07970</name>
</gene>
<evidence type="ECO:0000256" key="11">
    <source>
        <dbReference type="HAMAP-Rule" id="MF_00328"/>
    </source>
</evidence>
<dbReference type="PROSITE" id="PS00856">
    <property type="entry name" value="GUANYLATE_KINASE_1"/>
    <property type="match status" value="1"/>
</dbReference>
<evidence type="ECO:0000259" key="12">
    <source>
        <dbReference type="PROSITE" id="PS50052"/>
    </source>
</evidence>
<comment type="similarity">
    <text evidence="2 11">Belongs to the guanylate kinase family.</text>
</comment>
<evidence type="ECO:0000313" key="14">
    <source>
        <dbReference type="Proteomes" id="UP000628463"/>
    </source>
</evidence>
<evidence type="ECO:0000256" key="8">
    <source>
        <dbReference type="ARBA" id="ARBA00022840"/>
    </source>
</evidence>
<dbReference type="PANTHER" id="PTHR23117:SF13">
    <property type="entry name" value="GUANYLATE KINASE"/>
    <property type="match status" value="1"/>
</dbReference>
<keyword evidence="11" id="KW-0963">Cytoplasm</keyword>
<comment type="function">
    <text evidence="1 11">Essential for recycling GMP and indirectly, cGMP.</text>
</comment>
<dbReference type="NCBIfam" id="TIGR03263">
    <property type="entry name" value="guanyl_kin"/>
    <property type="match status" value="1"/>
</dbReference>
<dbReference type="InterPro" id="IPR020590">
    <property type="entry name" value="Guanylate_kinase_CS"/>
</dbReference>
<name>A0ABR7G0B9_9FIRM</name>